<organism evidence="1">
    <name type="scientific">marine metagenome</name>
    <dbReference type="NCBI Taxonomy" id="408172"/>
    <lineage>
        <taxon>unclassified sequences</taxon>
        <taxon>metagenomes</taxon>
        <taxon>ecological metagenomes</taxon>
    </lineage>
</organism>
<protein>
    <submittedName>
        <fullName evidence="1">Uncharacterized protein</fullName>
    </submittedName>
</protein>
<name>A0A383D9D2_9ZZZZ</name>
<dbReference type="AlphaFoldDB" id="A0A383D9D2"/>
<reference evidence="1" key="1">
    <citation type="submission" date="2018-05" db="EMBL/GenBank/DDBJ databases">
        <authorList>
            <person name="Lanie J.A."/>
            <person name="Ng W.-L."/>
            <person name="Kazmierczak K.M."/>
            <person name="Andrzejewski T.M."/>
            <person name="Davidsen T.M."/>
            <person name="Wayne K.J."/>
            <person name="Tettelin H."/>
            <person name="Glass J.I."/>
            <person name="Rusch D."/>
            <person name="Podicherti R."/>
            <person name="Tsui H.-C.T."/>
            <person name="Winkler M.E."/>
        </authorList>
    </citation>
    <scope>NUCLEOTIDE SEQUENCE</scope>
</reference>
<sequence length="219" mass="24723">MADIHAFLDRVLIEGLQRTNRYRCKLDLTQFGNFAAGRRLTANLPKAAALLREGLLCRTSMTPSRTLETTNVNLAGGYEETYAVGTTYNNLDCTFLCPLIDDTNQVLTLFHAWQNLIQNRGKVGEDANMVLTFPSEYRLEQGLRVELFSGQADRESRMTQGPLRDVGPEITTAFEYFDVYPVTVSGTTVDWLTLDEMMEVAVTFSYTHWQQVKDGDLNS</sequence>
<gene>
    <name evidence="1" type="ORF">METZ01_LOCUS493719</name>
</gene>
<accession>A0A383D9D2</accession>
<proteinExistence type="predicted"/>
<dbReference type="EMBL" id="UINC01215255">
    <property type="protein sequence ID" value="SVE40865.1"/>
    <property type="molecule type" value="Genomic_DNA"/>
</dbReference>
<evidence type="ECO:0000313" key="1">
    <source>
        <dbReference type="EMBL" id="SVE40865.1"/>
    </source>
</evidence>